<sequence>METLGDFEDVTAKVKAGEGIVKNGDKALRYEDGKIRWSSSGSTLWSFSLKSDSDNILLYSKKDKIFIGFERDLHDENRMTSIPVSDPSECFRTSIFLNKSNGRYILGNPNSCMLKKKPYGFSYSRELSDDTQFIIELSPFISDAILSWELVTRQPKGTVREVTTSIQFSIKEQDEVRSETNGKITKSQADYYSKSITSDLKTHFSASVKAEASGGFFGWKAKVSAGSYYSKDTHEHTEEDTGYTTECAIEEAVSSLNSQISEVSQKEEKIVKTTYNFHESTCLWQLVLKRIDFYENVHKVSFDIFEMSKKRPTETWELFV</sequence>
<protein>
    <submittedName>
        <fullName evidence="1">Uncharacterized protein</fullName>
    </submittedName>
</protein>
<name>A0AAD1XFG9_EUPCR</name>
<evidence type="ECO:0000313" key="1">
    <source>
        <dbReference type="EMBL" id="CAI2370123.1"/>
    </source>
</evidence>
<accession>A0AAD1XFG9</accession>
<dbReference type="AlphaFoldDB" id="A0AAD1XFG9"/>
<gene>
    <name evidence="1" type="ORF">ECRASSUSDP1_LOCUS11431</name>
</gene>
<organism evidence="1 2">
    <name type="scientific">Euplotes crassus</name>
    <dbReference type="NCBI Taxonomy" id="5936"/>
    <lineage>
        <taxon>Eukaryota</taxon>
        <taxon>Sar</taxon>
        <taxon>Alveolata</taxon>
        <taxon>Ciliophora</taxon>
        <taxon>Intramacronucleata</taxon>
        <taxon>Spirotrichea</taxon>
        <taxon>Hypotrichia</taxon>
        <taxon>Euplotida</taxon>
        <taxon>Euplotidae</taxon>
        <taxon>Moneuplotes</taxon>
    </lineage>
</organism>
<reference evidence="1" key="1">
    <citation type="submission" date="2023-07" db="EMBL/GenBank/DDBJ databases">
        <authorList>
            <consortium name="AG Swart"/>
            <person name="Singh M."/>
            <person name="Singh A."/>
            <person name="Seah K."/>
            <person name="Emmerich C."/>
        </authorList>
    </citation>
    <scope>NUCLEOTIDE SEQUENCE</scope>
    <source>
        <strain evidence="1">DP1</strain>
    </source>
</reference>
<keyword evidence="2" id="KW-1185">Reference proteome</keyword>
<dbReference type="Proteomes" id="UP001295684">
    <property type="component" value="Unassembled WGS sequence"/>
</dbReference>
<comment type="caution">
    <text evidence="1">The sequence shown here is derived from an EMBL/GenBank/DDBJ whole genome shotgun (WGS) entry which is preliminary data.</text>
</comment>
<proteinExistence type="predicted"/>
<dbReference type="EMBL" id="CAMPGE010011288">
    <property type="protein sequence ID" value="CAI2370123.1"/>
    <property type="molecule type" value="Genomic_DNA"/>
</dbReference>
<evidence type="ECO:0000313" key="2">
    <source>
        <dbReference type="Proteomes" id="UP001295684"/>
    </source>
</evidence>